<accession>A0ABT9XKC0</accession>
<dbReference type="InterPro" id="IPR015421">
    <property type="entry name" value="PyrdxlP-dep_Trfase_major"/>
</dbReference>
<dbReference type="PANTHER" id="PTHR43277:SF4">
    <property type="entry name" value="ARGININE DECARBOXYLASE"/>
    <property type="match status" value="1"/>
</dbReference>
<comment type="caution">
    <text evidence="9">The sequence shown here is derived from an EMBL/GenBank/DDBJ whole genome shotgun (WGS) entry which is preliminary data.</text>
</comment>
<dbReference type="InterPro" id="IPR052357">
    <property type="entry name" value="Orn_Lys_Arg_decarboxylase-I"/>
</dbReference>
<dbReference type="EMBL" id="JAUSTP010000015">
    <property type="protein sequence ID" value="MDQ0190186.1"/>
    <property type="molecule type" value="Genomic_DNA"/>
</dbReference>
<name>A0ABT9XKC0_9BACL</name>
<evidence type="ECO:0000256" key="6">
    <source>
        <dbReference type="SAM" id="MobiDB-lite"/>
    </source>
</evidence>
<protein>
    <submittedName>
        <fullName evidence="9">Arginine/lysine/ornithine decarboxylase</fullName>
    </submittedName>
</protein>
<comment type="similarity">
    <text evidence="2">Belongs to the Orn/Lys/Arg decarboxylase class-I family.</text>
</comment>
<evidence type="ECO:0000259" key="8">
    <source>
        <dbReference type="Pfam" id="PF03711"/>
    </source>
</evidence>
<evidence type="ECO:0000313" key="9">
    <source>
        <dbReference type="EMBL" id="MDQ0190186.1"/>
    </source>
</evidence>
<dbReference type="SUPFAM" id="SSF53383">
    <property type="entry name" value="PLP-dependent transferases"/>
    <property type="match status" value="1"/>
</dbReference>
<dbReference type="Pfam" id="PF01276">
    <property type="entry name" value="OKR_DC_1"/>
    <property type="match status" value="1"/>
</dbReference>
<dbReference type="RefSeq" id="WP_274457360.1">
    <property type="nucleotide sequence ID" value="NZ_CP067097.1"/>
</dbReference>
<keyword evidence="10" id="KW-1185">Reference proteome</keyword>
<dbReference type="Proteomes" id="UP001232973">
    <property type="component" value="Unassembled WGS sequence"/>
</dbReference>
<evidence type="ECO:0000313" key="10">
    <source>
        <dbReference type="Proteomes" id="UP001232973"/>
    </source>
</evidence>
<dbReference type="InterPro" id="IPR015424">
    <property type="entry name" value="PyrdxlP-dep_Trfase"/>
</dbReference>
<evidence type="ECO:0000256" key="5">
    <source>
        <dbReference type="ARBA" id="ARBA00023239"/>
    </source>
</evidence>
<dbReference type="Gene3D" id="3.40.640.10">
    <property type="entry name" value="Type I PLP-dependent aspartate aminotransferase-like (Major domain)"/>
    <property type="match status" value="1"/>
</dbReference>
<dbReference type="PANTHER" id="PTHR43277">
    <property type="entry name" value="ARGININE DECARBOXYLASE"/>
    <property type="match status" value="1"/>
</dbReference>
<reference evidence="9 10" key="1">
    <citation type="submission" date="2023-07" db="EMBL/GenBank/DDBJ databases">
        <title>Genomic Encyclopedia of Type Strains, Phase IV (KMG-IV): sequencing the most valuable type-strain genomes for metagenomic binning, comparative biology and taxonomic classification.</title>
        <authorList>
            <person name="Goeker M."/>
        </authorList>
    </citation>
    <scope>NUCLEOTIDE SEQUENCE [LARGE SCALE GENOMIC DNA]</scope>
    <source>
        <strain evidence="9 10">DSM 4006</strain>
    </source>
</reference>
<organism evidence="9 10">
    <name type="scientific">Alicyclobacillus cycloheptanicus</name>
    <dbReference type="NCBI Taxonomy" id="1457"/>
    <lineage>
        <taxon>Bacteria</taxon>
        <taxon>Bacillati</taxon>
        <taxon>Bacillota</taxon>
        <taxon>Bacilli</taxon>
        <taxon>Bacillales</taxon>
        <taxon>Alicyclobacillaceae</taxon>
        <taxon>Alicyclobacillus</taxon>
    </lineage>
</organism>
<keyword evidence="5" id="KW-0456">Lyase</keyword>
<dbReference type="Pfam" id="PF03711">
    <property type="entry name" value="OKR_DC_1_C"/>
    <property type="match status" value="1"/>
</dbReference>
<feature type="domain" description="Orn/Lys/Arg decarboxylase C-terminal" evidence="8">
    <location>
        <begin position="455"/>
        <end position="489"/>
    </location>
</feature>
<sequence length="538" mass="57764">MQGAAVDLQPMGPGDWPMEETPVLAALVKHASMSRFPLHVPGHQQGRMLPRQLLHWLGSAARLDLTELPGLDNFHHPEGCMEVSQQLTAGHYGSDACFFSVNGSTAGVVAAIAGVVQPGGRVLFLNPFHQSAWNGLVFAGAQPVLPLAFFGRRDIRFVPEAWQVEQVMQHITDVDAVYLTSPTYRGQAAPVAAIARVVHQRGLPLIVDEAHGAHFGLHPAFPQHSVAAGADVVIQSVHKTLPGLTQTAWVHCTGPRVDRDRVATFLRQMHTTSPSYLLLASLDVAQAWLRFAGPGAARRAMEILAPVEEVRASMEILALAGDAASVPEAPSVSGEGPWRDPLRHWVPTSSLRESRRLQGMLAEQGLFVEYGDWDGVLSLFGFGVTPEVVDRYLGVLEAWRRSAPDADSMAAPPTGPASAPDPLRGAPAAGASEAARGVVDFVVSPRDAAFAGRVWVPIEQSQGRIAALPVTPYPPGVPVVWPGQRIDRRTLDELRRLWPGAREEAVEAAVDVHGVRPDGTIAVIETGRTSPCSSRLKA</sequence>
<keyword evidence="4" id="KW-0663">Pyridoxal phosphate</keyword>
<evidence type="ECO:0000256" key="3">
    <source>
        <dbReference type="ARBA" id="ARBA00022793"/>
    </source>
</evidence>
<evidence type="ECO:0000256" key="1">
    <source>
        <dbReference type="ARBA" id="ARBA00001933"/>
    </source>
</evidence>
<feature type="domain" description="Orn/Lys/Arg decarboxylases family 1 pyridoxal-P attachment site" evidence="7">
    <location>
        <begin position="21"/>
        <end position="315"/>
    </location>
</feature>
<proteinExistence type="inferred from homology"/>
<comment type="cofactor">
    <cofactor evidence="1">
        <name>pyridoxal 5'-phosphate</name>
        <dbReference type="ChEBI" id="CHEBI:597326"/>
    </cofactor>
</comment>
<dbReference type="Gene3D" id="3.90.100.10">
    <property type="entry name" value="Orn/Lys/Arg decarboxylase, C-terminal domain"/>
    <property type="match status" value="1"/>
</dbReference>
<dbReference type="InterPro" id="IPR008286">
    <property type="entry name" value="Prn/Lys/Arg_de-COase_C"/>
</dbReference>
<dbReference type="InterPro" id="IPR000310">
    <property type="entry name" value="Orn/Lys/Arg_deCO2ase_major_dom"/>
</dbReference>
<keyword evidence="3" id="KW-0210">Decarboxylase</keyword>
<evidence type="ECO:0000259" key="7">
    <source>
        <dbReference type="Pfam" id="PF01276"/>
    </source>
</evidence>
<evidence type="ECO:0000256" key="4">
    <source>
        <dbReference type="ARBA" id="ARBA00022898"/>
    </source>
</evidence>
<gene>
    <name evidence="9" type="ORF">J2S03_002049</name>
</gene>
<evidence type="ECO:0000256" key="2">
    <source>
        <dbReference type="ARBA" id="ARBA00010671"/>
    </source>
</evidence>
<feature type="region of interest" description="Disordered" evidence="6">
    <location>
        <begin position="404"/>
        <end position="429"/>
    </location>
</feature>